<organism evidence="5 7">
    <name type="scientific">Chryseobacterium balustinum</name>
    <dbReference type="NCBI Taxonomy" id="246"/>
    <lineage>
        <taxon>Bacteria</taxon>
        <taxon>Pseudomonadati</taxon>
        <taxon>Bacteroidota</taxon>
        <taxon>Flavobacteriia</taxon>
        <taxon>Flavobacteriales</taxon>
        <taxon>Weeksellaceae</taxon>
        <taxon>Chryseobacterium group</taxon>
        <taxon>Chryseobacterium</taxon>
    </lineage>
</organism>
<gene>
    <name evidence="5" type="primary">budC</name>
    <name evidence="5" type="ORF">NCTC11212_02170</name>
    <name evidence="4" type="ORF">SAMN05421800_11244</name>
</gene>
<dbReference type="SUPFAM" id="SSF51735">
    <property type="entry name" value="NAD(P)-binding Rossmann-fold domains"/>
    <property type="match status" value="1"/>
</dbReference>
<keyword evidence="6" id="KW-1185">Reference proteome</keyword>
<dbReference type="EMBL" id="UAVR01000011">
    <property type="protein sequence ID" value="SQA89958.1"/>
    <property type="molecule type" value="Genomic_DNA"/>
</dbReference>
<dbReference type="FunFam" id="3.40.50.720:FF:000084">
    <property type="entry name" value="Short-chain dehydrogenase reductase"/>
    <property type="match status" value="1"/>
</dbReference>
<reference evidence="5 7" key="2">
    <citation type="submission" date="2018-06" db="EMBL/GenBank/DDBJ databases">
        <authorList>
            <consortium name="Pathogen Informatics"/>
            <person name="Doyle S."/>
        </authorList>
    </citation>
    <scope>NUCLEOTIDE SEQUENCE [LARGE SCALE GENOMIC DNA]</scope>
    <source>
        <strain evidence="5 7">NCTC11212</strain>
    </source>
</reference>
<evidence type="ECO:0000313" key="5">
    <source>
        <dbReference type="EMBL" id="SQA89958.1"/>
    </source>
</evidence>
<dbReference type="InterPro" id="IPR002347">
    <property type="entry name" value="SDR_fam"/>
</dbReference>
<evidence type="ECO:0000256" key="2">
    <source>
        <dbReference type="ARBA" id="ARBA00023002"/>
    </source>
</evidence>
<reference evidence="4 6" key="1">
    <citation type="submission" date="2017-02" db="EMBL/GenBank/DDBJ databases">
        <authorList>
            <person name="Varghese N."/>
            <person name="Submissions S."/>
        </authorList>
    </citation>
    <scope>NUCLEOTIDE SEQUENCE [LARGE SCALE GENOMIC DNA]</scope>
    <source>
        <strain evidence="4 6">DSM 16775</strain>
    </source>
</reference>
<name>A0AAX2IL83_9FLAO</name>
<dbReference type="Pfam" id="PF00596">
    <property type="entry name" value="Aldolase_II"/>
    <property type="match status" value="1"/>
</dbReference>
<dbReference type="GO" id="GO:0052588">
    <property type="term" value="F:diacetyl reductase ((S)-acetoin forming) (NAD+) activity"/>
    <property type="evidence" value="ECO:0007669"/>
    <property type="project" value="UniProtKB-EC"/>
</dbReference>
<keyword evidence="2 5" id="KW-0560">Oxidoreductase</keyword>
<dbReference type="NCBIfam" id="NF006191">
    <property type="entry name" value="PRK08324.1-5"/>
    <property type="match status" value="1"/>
</dbReference>
<proteinExistence type="inferred from homology"/>
<dbReference type="InterPro" id="IPR036409">
    <property type="entry name" value="Aldolase_II/adducin_N_sf"/>
</dbReference>
<comment type="similarity">
    <text evidence="1">Belongs to the short-chain dehydrogenases/reductases (SDR) family.</text>
</comment>
<dbReference type="InterPro" id="IPR036291">
    <property type="entry name" value="NAD(P)-bd_dom_sf"/>
</dbReference>
<accession>A0AAX2IL83</accession>
<dbReference type="PANTHER" id="PTHR43669:SF8">
    <property type="entry name" value="SHORT-CHAIN TYPE DEHYDROGENASE_REDUCTASE-RELATED"/>
    <property type="match status" value="1"/>
</dbReference>
<dbReference type="Proteomes" id="UP000251937">
    <property type="component" value="Unassembled WGS sequence"/>
</dbReference>
<dbReference type="PANTHER" id="PTHR43669">
    <property type="entry name" value="5-KETO-D-GLUCONATE 5-REDUCTASE"/>
    <property type="match status" value="1"/>
</dbReference>
<evidence type="ECO:0000256" key="1">
    <source>
        <dbReference type="ARBA" id="ARBA00006484"/>
    </source>
</evidence>
<dbReference type="KEGG" id="cbp:EB354_10290"/>
<evidence type="ECO:0000313" key="6">
    <source>
        <dbReference type="Proteomes" id="UP000190669"/>
    </source>
</evidence>
<dbReference type="EC" id="1.1.1.304" evidence="5"/>
<dbReference type="InterPro" id="IPR013454">
    <property type="entry name" value="Bifunc_RhaD/ADH"/>
</dbReference>
<dbReference type="EMBL" id="FUZE01000012">
    <property type="protein sequence ID" value="SKB88196.1"/>
    <property type="molecule type" value="Genomic_DNA"/>
</dbReference>
<dbReference type="InterPro" id="IPR001303">
    <property type="entry name" value="Aldolase_II/adducin_N"/>
</dbReference>
<protein>
    <submittedName>
        <fullName evidence="5">Diacetyl reductase [(S)-acetoin forming]</fullName>
        <ecNumber evidence="5">1.1.1.304</ecNumber>
    </submittedName>
    <submittedName>
        <fullName evidence="4">Rhamnulose-1-phosphate aldolase/alcohol dehydrogenase</fullName>
    </submittedName>
</protein>
<dbReference type="AlphaFoldDB" id="A0AAX2IL83"/>
<comment type="caution">
    <text evidence="5">The sequence shown here is derived from an EMBL/GenBank/DDBJ whole genome shotgun (WGS) entry which is preliminary data.</text>
</comment>
<evidence type="ECO:0000313" key="4">
    <source>
        <dbReference type="EMBL" id="SKB88196.1"/>
    </source>
</evidence>
<dbReference type="RefSeq" id="WP_079465841.1">
    <property type="nucleotide sequence ID" value="NZ_CP033934.1"/>
</dbReference>
<feature type="domain" description="Class II aldolase/adducin N-terminal" evidence="3">
    <location>
        <begin position="29"/>
        <end position="231"/>
    </location>
</feature>
<dbReference type="Gene3D" id="3.40.225.10">
    <property type="entry name" value="Class II aldolase/adducin N-terminal domain"/>
    <property type="match status" value="1"/>
</dbReference>
<dbReference type="PRINTS" id="PR00081">
    <property type="entry name" value="GDHRDH"/>
</dbReference>
<evidence type="ECO:0000313" key="7">
    <source>
        <dbReference type="Proteomes" id="UP000251937"/>
    </source>
</evidence>
<dbReference type="Gene3D" id="3.40.50.720">
    <property type="entry name" value="NAD(P)-binding Rossmann-like Domain"/>
    <property type="match status" value="1"/>
</dbReference>
<sequence>MENVKTFKYVDYLWDESKAASLGNDQVALFLYRSNILGADLRITNYGGGNTSCKTIEKDPLTNEEVEVMWVKGSGGDIGTLTRKGIAGLYTERLRNLKNVYGGLADEDRMVGLFDHCIFDLESKAPSIDTPLHGLLPFKHIDHLHPDALIAVAAAKDSEAITKEIWGDTMGWVPWQRPGFDLGLQLEKCLADNPGIRGIVLGSHGLFTWGDTSYECYINSLEVIETASEYIAKKIEENGQVFGGQKVESLPAEERKNKAAQLMPLLRGLASSENRMVGHFTDSDVVLEYINSNDLERLAPLGTSCPDHFLRTKIQPLVLTLDKNEDLSDSKAILEKLNPLFEQYRQEYKEYYETCKHPNSPAMRDPNPVIIIYPGVGMFSFSKDKQTTRVANEFYVNAINVMRGAEAISEYTSLPRQEAFDIEYWLLEEAKLQRMPKEKPLSRKVAIVTGAGGGIGQAIADKMVAEGAVVVFTDLNQEAVESVTAKYNKDQAVSVPCDVTSEESIANAFKEAVLAFGGVDIIVHSAGLAISKSLEDTTTKDWDLLENVLVKGQFMMAKSGTEIMKKQNLGGDIVNIASKNGLVAGPNNVAYGTAKAAQQHMTRLLAAELAADKIRVNVVNPDGVIVGSKIWEGSWAEGRAKANGISVEELPAFYAKRNLLNEIILPEDIANGVFACVAILDKTTGNIINVDGGMANAFPR</sequence>
<dbReference type="NCBIfam" id="NF006189">
    <property type="entry name" value="PRK08324.1-3"/>
    <property type="match status" value="1"/>
</dbReference>
<dbReference type="SMART" id="SM01007">
    <property type="entry name" value="Aldolase_II"/>
    <property type="match status" value="1"/>
</dbReference>
<dbReference type="SUPFAM" id="SSF53639">
    <property type="entry name" value="AraD/HMP-PK domain-like"/>
    <property type="match status" value="1"/>
</dbReference>
<dbReference type="NCBIfam" id="TIGR02632">
    <property type="entry name" value="RhaD_aldol-ADH"/>
    <property type="match status" value="1"/>
</dbReference>
<dbReference type="PRINTS" id="PR00080">
    <property type="entry name" value="SDRFAMILY"/>
</dbReference>
<dbReference type="Proteomes" id="UP000190669">
    <property type="component" value="Unassembled WGS sequence"/>
</dbReference>
<evidence type="ECO:0000259" key="3">
    <source>
        <dbReference type="SMART" id="SM01007"/>
    </source>
</evidence>
<dbReference type="Pfam" id="PF13561">
    <property type="entry name" value="adh_short_C2"/>
    <property type="match status" value="1"/>
</dbReference>